<protein>
    <submittedName>
        <fullName evidence="6">MarR family transcriptional regulator</fullName>
    </submittedName>
</protein>
<evidence type="ECO:0000256" key="2">
    <source>
        <dbReference type="ARBA" id="ARBA00023125"/>
    </source>
</evidence>
<dbReference type="PANTHER" id="PTHR42756:SF1">
    <property type="entry name" value="TRANSCRIPTIONAL REPRESSOR OF EMRAB OPERON"/>
    <property type="match status" value="1"/>
</dbReference>
<keyword evidence="4" id="KW-0175">Coiled coil</keyword>
<dbReference type="Proteomes" id="UP000724672">
    <property type="component" value="Unassembled WGS sequence"/>
</dbReference>
<dbReference type="SMART" id="SM00347">
    <property type="entry name" value="HTH_MARR"/>
    <property type="match status" value="1"/>
</dbReference>
<accession>A0A942UWG3</accession>
<dbReference type="InterPro" id="IPR036390">
    <property type="entry name" value="WH_DNA-bd_sf"/>
</dbReference>
<evidence type="ECO:0000313" key="6">
    <source>
        <dbReference type="EMBL" id="MBS4537661.1"/>
    </source>
</evidence>
<dbReference type="PRINTS" id="PR00598">
    <property type="entry name" value="HTHMARR"/>
</dbReference>
<organism evidence="6 7">
    <name type="scientific">Anaeromonas frigoriresistens</name>
    <dbReference type="NCBI Taxonomy" id="2683708"/>
    <lineage>
        <taxon>Bacteria</taxon>
        <taxon>Bacillati</taxon>
        <taxon>Bacillota</taxon>
        <taxon>Tissierellia</taxon>
        <taxon>Tissierellales</taxon>
        <taxon>Thermohalobacteraceae</taxon>
        <taxon>Anaeromonas</taxon>
    </lineage>
</organism>
<keyword evidence="7" id="KW-1185">Reference proteome</keyword>
<dbReference type="GO" id="GO:0003700">
    <property type="term" value="F:DNA-binding transcription factor activity"/>
    <property type="evidence" value="ECO:0007669"/>
    <property type="project" value="InterPro"/>
</dbReference>
<evidence type="ECO:0000313" key="7">
    <source>
        <dbReference type="Proteomes" id="UP000724672"/>
    </source>
</evidence>
<feature type="domain" description="HTH marR-type" evidence="5">
    <location>
        <begin position="6"/>
        <end position="148"/>
    </location>
</feature>
<dbReference type="GO" id="GO:0003677">
    <property type="term" value="F:DNA binding"/>
    <property type="evidence" value="ECO:0007669"/>
    <property type="project" value="UniProtKB-KW"/>
</dbReference>
<dbReference type="PANTHER" id="PTHR42756">
    <property type="entry name" value="TRANSCRIPTIONAL REGULATOR, MARR"/>
    <property type="match status" value="1"/>
</dbReference>
<dbReference type="PROSITE" id="PS50995">
    <property type="entry name" value="HTH_MARR_2"/>
    <property type="match status" value="1"/>
</dbReference>
<evidence type="ECO:0000256" key="1">
    <source>
        <dbReference type="ARBA" id="ARBA00023015"/>
    </source>
</evidence>
<reference evidence="6" key="1">
    <citation type="submission" date="2019-12" db="EMBL/GenBank/DDBJ databases">
        <title>Clostridiaceae gen. nov. sp. nov., isolated from sediment in Xinjiang, China.</title>
        <authorList>
            <person name="Zhang R."/>
        </authorList>
    </citation>
    <scope>NUCLEOTIDE SEQUENCE</scope>
    <source>
        <strain evidence="6">D2Q-11</strain>
    </source>
</reference>
<dbReference type="AlphaFoldDB" id="A0A942UWG3"/>
<keyword evidence="2" id="KW-0238">DNA-binding</keyword>
<dbReference type="InterPro" id="IPR000835">
    <property type="entry name" value="HTH_MarR-typ"/>
</dbReference>
<keyword evidence="1" id="KW-0805">Transcription regulation</keyword>
<dbReference type="Gene3D" id="1.10.10.10">
    <property type="entry name" value="Winged helix-like DNA-binding domain superfamily/Winged helix DNA-binding domain"/>
    <property type="match status" value="1"/>
</dbReference>
<keyword evidence="3" id="KW-0804">Transcription</keyword>
<dbReference type="InterPro" id="IPR036388">
    <property type="entry name" value="WH-like_DNA-bd_sf"/>
</dbReference>
<evidence type="ECO:0000259" key="5">
    <source>
        <dbReference type="PROSITE" id="PS50995"/>
    </source>
</evidence>
<dbReference type="Pfam" id="PF01047">
    <property type="entry name" value="MarR"/>
    <property type="match status" value="1"/>
</dbReference>
<feature type="coiled-coil region" evidence="4">
    <location>
        <begin position="105"/>
        <end position="132"/>
    </location>
</feature>
<dbReference type="RefSeq" id="WP_203365583.1">
    <property type="nucleotide sequence ID" value="NZ_WSFT01000019.1"/>
</dbReference>
<proteinExistence type="predicted"/>
<sequence>MKDEYLNDINENLIEFTSLFHSKISKVFRKNIDGEYRCNKNQNRAIMIIGNHDGISPSTLGKYLDMRKGSLTTLIDSLVKKNLVVRDIDNNDRRRYLLSLSSEGKKYMEQEKEKFKEVIKELFDKLDEFEIKSFSENINNVVEIMKKV</sequence>
<name>A0A942UWG3_9FIRM</name>
<evidence type="ECO:0000256" key="4">
    <source>
        <dbReference type="SAM" id="Coils"/>
    </source>
</evidence>
<dbReference type="SUPFAM" id="SSF46785">
    <property type="entry name" value="Winged helix' DNA-binding domain"/>
    <property type="match status" value="1"/>
</dbReference>
<comment type="caution">
    <text evidence="6">The sequence shown here is derived from an EMBL/GenBank/DDBJ whole genome shotgun (WGS) entry which is preliminary data.</text>
</comment>
<evidence type="ECO:0000256" key="3">
    <source>
        <dbReference type="ARBA" id="ARBA00023163"/>
    </source>
</evidence>
<dbReference type="EMBL" id="WSFT01000019">
    <property type="protein sequence ID" value="MBS4537661.1"/>
    <property type="molecule type" value="Genomic_DNA"/>
</dbReference>
<gene>
    <name evidence="6" type="ORF">GOQ27_04250</name>
</gene>